<dbReference type="Proteomes" id="UP001396898">
    <property type="component" value="Unassembled WGS sequence"/>
</dbReference>
<protein>
    <submittedName>
        <fullName evidence="1">Uncharacterized protein</fullName>
    </submittedName>
</protein>
<evidence type="ECO:0000313" key="2">
    <source>
        <dbReference type="Proteomes" id="UP001396898"/>
    </source>
</evidence>
<proteinExistence type="predicted"/>
<dbReference type="SUPFAM" id="SSF51735">
    <property type="entry name" value="NAD(P)-binding Rossmann-fold domains"/>
    <property type="match status" value="1"/>
</dbReference>
<accession>A0ABR1RHQ6</accession>
<dbReference type="EMBL" id="JAQQWI010000015">
    <property type="protein sequence ID" value="KAK8012819.1"/>
    <property type="molecule type" value="Genomic_DNA"/>
</dbReference>
<dbReference type="PANTHER" id="PTHR40129">
    <property type="entry name" value="KETOPANTOATE REDUCTASE N-TERMINAL DOMAIN-CONTAINING PROTEIN"/>
    <property type="match status" value="1"/>
</dbReference>
<dbReference type="PANTHER" id="PTHR40129:SF2">
    <property type="entry name" value="KETOPANTOATE REDUCTASE N-TERMINAL DOMAIN-CONTAINING PROTEIN"/>
    <property type="match status" value="1"/>
</dbReference>
<name>A0ABR1RHQ6_9PEZI</name>
<evidence type="ECO:0000313" key="1">
    <source>
        <dbReference type="EMBL" id="KAK8012819.1"/>
    </source>
</evidence>
<comment type="caution">
    <text evidence="1">The sequence shown here is derived from an EMBL/GenBank/DDBJ whole genome shotgun (WGS) entry which is preliminary data.</text>
</comment>
<dbReference type="InterPro" id="IPR036291">
    <property type="entry name" value="NAD(P)-bd_dom_sf"/>
</dbReference>
<reference evidence="1 2" key="1">
    <citation type="submission" date="2023-01" db="EMBL/GenBank/DDBJ databases">
        <title>Analysis of 21 Apiospora genomes using comparative genomics revels a genus with tremendous synthesis potential of carbohydrate active enzymes and secondary metabolites.</title>
        <authorList>
            <person name="Sorensen T."/>
        </authorList>
    </citation>
    <scope>NUCLEOTIDE SEQUENCE [LARGE SCALE GENOMIC DNA]</scope>
    <source>
        <strain evidence="1 2">CBS 20057</strain>
    </source>
</reference>
<organism evidence="1 2">
    <name type="scientific">Apiospora marii</name>
    <dbReference type="NCBI Taxonomy" id="335849"/>
    <lineage>
        <taxon>Eukaryota</taxon>
        <taxon>Fungi</taxon>
        <taxon>Dikarya</taxon>
        <taxon>Ascomycota</taxon>
        <taxon>Pezizomycotina</taxon>
        <taxon>Sordariomycetes</taxon>
        <taxon>Xylariomycetidae</taxon>
        <taxon>Amphisphaeriales</taxon>
        <taxon>Apiosporaceae</taxon>
        <taxon>Apiospora</taxon>
    </lineage>
</organism>
<keyword evidence="2" id="KW-1185">Reference proteome</keyword>
<gene>
    <name evidence="1" type="ORF">PG991_010194</name>
</gene>
<dbReference type="Gene3D" id="3.40.50.720">
    <property type="entry name" value="NAD(P)-binding Rossmann-like Domain"/>
    <property type="match status" value="1"/>
</dbReference>
<sequence length="300" mass="33115">MIRPQPQEVELLVLGAGWTSTFLLPILEKQGISYAATTTDGRDGTIPFRFDPDSDDAGQFKRLPAAATVLITFPLKNKGPARRLTKLYADTHQQSAGADANATKKKPPHFIQLGVTSIWKGTDGWQDESSPYDKADVRGIAEDELMAVADGAVLDLSGLYGGARQPRHWVDRVVRTKEDLRVKGAVHLIHGQDVARAIVALHRNFTPGRRWLLCDMHIYDWWDLIEDWAITALAAAEADPASVSEAEAAKQSQLLTWVGELMQEEGVKALPRDSARLGRVLDGRAFWKAMGIMPICGRVR</sequence>